<dbReference type="AlphaFoldDB" id="A0A8H3IUW4"/>
<proteinExistence type="predicted"/>
<keyword evidence="2" id="KW-1185">Reference proteome</keyword>
<sequence length="184" mass="20203">MSLLVVSGATLTIPHLPTIIHSFPSANHSLSTTLSANATKTHTLGDWPHLPFDVAVGNNLILSIDLYGRKANVPQFSTIILDSLESIIFNLDRAGRPMDLIGPLEMVSYNGLVLVRFGANVAEEKRLTRLDASEILSNVWDLVAKYGPREIVLAAIEHKRDEEELMGLFVMKFPGPVMNVTDSK</sequence>
<protein>
    <submittedName>
        <fullName evidence="1">Uncharacterized protein</fullName>
    </submittedName>
</protein>
<gene>
    <name evidence="1" type="ORF">HETSPECPRED_007252</name>
</gene>
<accession>A0A8H3IUW4</accession>
<evidence type="ECO:0000313" key="1">
    <source>
        <dbReference type="EMBL" id="CAF9929000.1"/>
    </source>
</evidence>
<comment type="caution">
    <text evidence="1">The sequence shown here is derived from an EMBL/GenBank/DDBJ whole genome shotgun (WGS) entry which is preliminary data.</text>
</comment>
<reference evidence="1" key="1">
    <citation type="submission" date="2021-03" db="EMBL/GenBank/DDBJ databases">
        <authorList>
            <person name="Tagirdzhanova G."/>
        </authorList>
    </citation>
    <scope>NUCLEOTIDE SEQUENCE</scope>
</reference>
<evidence type="ECO:0000313" key="2">
    <source>
        <dbReference type="Proteomes" id="UP000664521"/>
    </source>
</evidence>
<dbReference type="EMBL" id="CAJPDS010000050">
    <property type="protein sequence ID" value="CAF9929000.1"/>
    <property type="molecule type" value="Genomic_DNA"/>
</dbReference>
<name>A0A8H3IUW4_9LECA</name>
<dbReference type="Proteomes" id="UP000664521">
    <property type="component" value="Unassembled WGS sequence"/>
</dbReference>
<organism evidence="1 2">
    <name type="scientific">Heterodermia speciosa</name>
    <dbReference type="NCBI Taxonomy" id="116794"/>
    <lineage>
        <taxon>Eukaryota</taxon>
        <taxon>Fungi</taxon>
        <taxon>Dikarya</taxon>
        <taxon>Ascomycota</taxon>
        <taxon>Pezizomycotina</taxon>
        <taxon>Lecanoromycetes</taxon>
        <taxon>OSLEUM clade</taxon>
        <taxon>Lecanoromycetidae</taxon>
        <taxon>Caliciales</taxon>
        <taxon>Physciaceae</taxon>
        <taxon>Heterodermia</taxon>
    </lineage>
</organism>